<keyword evidence="3" id="KW-1185">Reference proteome</keyword>
<sequence>MAKKEGKEAKKPKKVKEKVIAANPPMSKEDKAKKKSK</sequence>
<evidence type="ECO:0000256" key="1">
    <source>
        <dbReference type="SAM" id="MobiDB-lite"/>
    </source>
</evidence>
<dbReference type="Proteomes" id="UP000247973">
    <property type="component" value="Unassembled WGS sequence"/>
</dbReference>
<gene>
    <name evidence="2" type="ORF">CLV62_13816</name>
</gene>
<feature type="region of interest" description="Disordered" evidence="1">
    <location>
        <begin position="1"/>
        <end position="37"/>
    </location>
</feature>
<comment type="caution">
    <text evidence="2">The sequence shown here is derived from an EMBL/GenBank/DDBJ whole genome shotgun (WGS) entry which is preliminary data.</text>
</comment>
<feature type="compositionally biased region" description="Basic and acidic residues" evidence="1">
    <location>
        <begin position="27"/>
        <end position="37"/>
    </location>
</feature>
<reference evidence="2 3" key="1">
    <citation type="submission" date="2018-03" db="EMBL/GenBank/DDBJ databases">
        <title>Genomic Encyclopedia of Archaeal and Bacterial Type Strains, Phase II (KMG-II): from individual species to whole genera.</title>
        <authorList>
            <person name="Goeker M."/>
        </authorList>
    </citation>
    <scope>NUCLEOTIDE SEQUENCE [LARGE SCALE GENOMIC DNA]</scope>
    <source>
        <strain evidence="2 3">DSM 100214</strain>
    </source>
</reference>
<dbReference type="AlphaFoldDB" id="A0A2V3PKT9"/>
<evidence type="ECO:0000313" key="2">
    <source>
        <dbReference type="EMBL" id="PXV59312.1"/>
    </source>
</evidence>
<organism evidence="2 3">
    <name type="scientific">Dysgonomonas alginatilytica</name>
    <dbReference type="NCBI Taxonomy" id="1605892"/>
    <lineage>
        <taxon>Bacteria</taxon>
        <taxon>Pseudomonadati</taxon>
        <taxon>Bacteroidota</taxon>
        <taxon>Bacteroidia</taxon>
        <taxon>Bacteroidales</taxon>
        <taxon>Dysgonomonadaceae</taxon>
        <taxon>Dysgonomonas</taxon>
    </lineage>
</organism>
<evidence type="ECO:0000313" key="3">
    <source>
        <dbReference type="Proteomes" id="UP000247973"/>
    </source>
</evidence>
<name>A0A2V3PKT9_9BACT</name>
<accession>A0A2V3PKT9</accession>
<protein>
    <submittedName>
        <fullName evidence="2">Uncharacterized protein</fullName>
    </submittedName>
</protein>
<dbReference type="EMBL" id="QICL01000038">
    <property type="protein sequence ID" value="PXV59312.1"/>
    <property type="molecule type" value="Genomic_DNA"/>
</dbReference>
<proteinExistence type="predicted"/>